<dbReference type="EMBL" id="DWWL01000044">
    <property type="protein sequence ID" value="HJC47712.1"/>
    <property type="molecule type" value="Genomic_DNA"/>
</dbReference>
<comment type="function">
    <text evidence="9">Catalyzes the conversion of 3-deoxy-D-arabino-heptulosonate 7-phosphate (DAHP) to dehydroquinate (DHQ).</text>
</comment>
<feature type="binding site" evidence="9">
    <location>
        <position position="249"/>
    </location>
    <ligand>
        <name>Zn(2+)</name>
        <dbReference type="ChEBI" id="CHEBI:29105"/>
    </ligand>
</feature>
<evidence type="ECO:0000256" key="10">
    <source>
        <dbReference type="NCBIfam" id="TIGR01357"/>
    </source>
</evidence>
<dbReference type="Pfam" id="PF24621">
    <property type="entry name" value="DHQS_C"/>
    <property type="match status" value="1"/>
</dbReference>
<evidence type="ECO:0000259" key="11">
    <source>
        <dbReference type="Pfam" id="PF01761"/>
    </source>
</evidence>
<keyword evidence="4 9" id="KW-0547">Nucleotide-binding</keyword>
<keyword evidence="9" id="KW-0963">Cytoplasm</keyword>
<evidence type="ECO:0000256" key="3">
    <source>
        <dbReference type="ARBA" id="ARBA00022723"/>
    </source>
</evidence>
<accession>A0A9D2T5W5</accession>
<dbReference type="GO" id="GO:0003856">
    <property type="term" value="F:3-dehydroquinate synthase activity"/>
    <property type="evidence" value="ECO:0007669"/>
    <property type="project" value="UniProtKB-UniRule"/>
</dbReference>
<dbReference type="GO" id="GO:0046872">
    <property type="term" value="F:metal ion binding"/>
    <property type="evidence" value="ECO:0007669"/>
    <property type="project" value="UniProtKB-KW"/>
</dbReference>
<dbReference type="Pfam" id="PF01761">
    <property type="entry name" value="DHQ_synthase"/>
    <property type="match status" value="1"/>
</dbReference>
<dbReference type="AlphaFoldDB" id="A0A9D2T5W5"/>
<dbReference type="Gene3D" id="3.40.50.1970">
    <property type="match status" value="1"/>
</dbReference>
<dbReference type="PIRSF" id="PIRSF001455">
    <property type="entry name" value="DHQ_synth"/>
    <property type="match status" value="1"/>
</dbReference>
<dbReference type="GO" id="GO:0009423">
    <property type="term" value="P:chorismate biosynthetic process"/>
    <property type="evidence" value="ECO:0007669"/>
    <property type="project" value="UniProtKB-UniRule"/>
</dbReference>
<dbReference type="InterPro" id="IPR030960">
    <property type="entry name" value="DHQS/DOIS_N"/>
</dbReference>
<dbReference type="NCBIfam" id="TIGR01357">
    <property type="entry name" value="aroB"/>
    <property type="match status" value="1"/>
</dbReference>
<feature type="binding site" evidence="9">
    <location>
        <position position="265"/>
    </location>
    <ligand>
        <name>Zn(2+)</name>
        <dbReference type="ChEBI" id="CHEBI:29105"/>
    </ligand>
</feature>
<keyword evidence="9" id="KW-0057">Aromatic amino acid biosynthesis</keyword>
<dbReference type="GO" id="GO:0005737">
    <property type="term" value="C:cytoplasm"/>
    <property type="evidence" value="ECO:0007669"/>
    <property type="project" value="UniProtKB-SubCell"/>
</dbReference>
<feature type="domain" description="3-dehydroquinate synthase N-terminal" evidence="11">
    <location>
        <begin position="69"/>
        <end position="181"/>
    </location>
</feature>
<dbReference type="InterPro" id="IPR030963">
    <property type="entry name" value="DHQ_synth_fam"/>
</dbReference>
<organism evidence="13 14">
    <name type="scientific">Candidatus Lachnoclostridium pullistercoris</name>
    <dbReference type="NCBI Taxonomy" id="2838632"/>
    <lineage>
        <taxon>Bacteria</taxon>
        <taxon>Bacillati</taxon>
        <taxon>Bacillota</taxon>
        <taxon>Clostridia</taxon>
        <taxon>Lachnospirales</taxon>
        <taxon>Lachnospiraceae</taxon>
    </lineage>
</organism>
<dbReference type="Gene3D" id="1.20.1090.10">
    <property type="entry name" value="Dehydroquinate synthase-like - alpha domain"/>
    <property type="match status" value="1"/>
</dbReference>
<keyword evidence="9" id="KW-0028">Amino-acid biosynthesis</keyword>
<dbReference type="SUPFAM" id="SSF56796">
    <property type="entry name" value="Dehydroquinate synthase-like"/>
    <property type="match status" value="1"/>
</dbReference>
<keyword evidence="3 9" id="KW-0479">Metal-binding</keyword>
<reference evidence="13" key="1">
    <citation type="journal article" date="2021" name="PeerJ">
        <title>Extensive microbial diversity within the chicken gut microbiome revealed by metagenomics and culture.</title>
        <authorList>
            <person name="Gilroy R."/>
            <person name="Ravi A."/>
            <person name="Getino M."/>
            <person name="Pursley I."/>
            <person name="Horton D.L."/>
            <person name="Alikhan N.F."/>
            <person name="Baker D."/>
            <person name="Gharbi K."/>
            <person name="Hall N."/>
            <person name="Watson M."/>
            <person name="Adriaenssens E.M."/>
            <person name="Foster-Nyarko E."/>
            <person name="Jarju S."/>
            <person name="Secka A."/>
            <person name="Antonio M."/>
            <person name="Oren A."/>
            <person name="Chaudhuri R.R."/>
            <person name="La Ragione R."/>
            <person name="Hildebrand F."/>
            <person name="Pallen M.J."/>
        </authorList>
    </citation>
    <scope>NUCLEOTIDE SEQUENCE</scope>
    <source>
        <strain evidence="13">CHK183-5548</strain>
    </source>
</reference>
<feature type="binding site" evidence="9">
    <location>
        <position position="186"/>
    </location>
    <ligand>
        <name>Zn(2+)</name>
        <dbReference type="ChEBI" id="CHEBI:29105"/>
    </ligand>
</feature>
<keyword evidence="8 9" id="KW-0170">Cobalt</keyword>
<dbReference type="EC" id="4.2.3.4" evidence="9 10"/>
<evidence type="ECO:0000256" key="5">
    <source>
        <dbReference type="ARBA" id="ARBA00022833"/>
    </source>
</evidence>
<evidence type="ECO:0000313" key="14">
    <source>
        <dbReference type="Proteomes" id="UP000823883"/>
    </source>
</evidence>
<evidence type="ECO:0000256" key="2">
    <source>
        <dbReference type="ARBA" id="ARBA00001947"/>
    </source>
</evidence>
<keyword evidence="7 9" id="KW-0456">Lyase</keyword>
<evidence type="ECO:0000256" key="9">
    <source>
        <dbReference type="HAMAP-Rule" id="MF_00110"/>
    </source>
</evidence>
<comment type="cofactor">
    <cofactor evidence="1 9">
        <name>NAD(+)</name>
        <dbReference type="ChEBI" id="CHEBI:57540"/>
    </cofactor>
</comment>
<comment type="cofactor">
    <cofactor evidence="9">
        <name>Co(2+)</name>
        <dbReference type="ChEBI" id="CHEBI:48828"/>
    </cofactor>
    <cofactor evidence="9">
        <name>Zn(2+)</name>
        <dbReference type="ChEBI" id="CHEBI:29105"/>
    </cofactor>
    <text evidence="9">Binds 1 divalent metal cation per subunit. Can use either Co(2+) or Zn(2+).</text>
</comment>
<feature type="binding site" evidence="9">
    <location>
        <position position="144"/>
    </location>
    <ligand>
        <name>NAD(+)</name>
        <dbReference type="ChEBI" id="CHEBI:57540"/>
    </ligand>
</feature>
<feature type="binding site" evidence="9">
    <location>
        <begin position="107"/>
        <end position="111"/>
    </location>
    <ligand>
        <name>NAD(+)</name>
        <dbReference type="ChEBI" id="CHEBI:57540"/>
    </ligand>
</feature>
<dbReference type="HAMAP" id="MF_00110">
    <property type="entry name" value="DHQ_synthase"/>
    <property type="match status" value="1"/>
</dbReference>
<comment type="cofactor">
    <cofactor evidence="2">
        <name>Zn(2+)</name>
        <dbReference type="ChEBI" id="CHEBI:29105"/>
    </cofactor>
</comment>
<dbReference type="InterPro" id="IPR016037">
    <property type="entry name" value="DHQ_synth_AroB"/>
</dbReference>
<comment type="subcellular location">
    <subcellularLocation>
        <location evidence="9">Cytoplasm</location>
    </subcellularLocation>
</comment>
<comment type="pathway">
    <text evidence="9">Metabolic intermediate biosynthesis; chorismate biosynthesis; chorismate from D-erythrose 4-phosphate and phosphoenolpyruvate: step 2/7.</text>
</comment>
<evidence type="ECO:0000256" key="8">
    <source>
        <dbReference type="ARBA" id="ARBA00023285"/>
    </source>
</evidence>
<dbReference type="InterPro" id="IPR056179">
    <property type="entry name" value="DHQS_C"/>
</dbReference>
<reference evidence="13" key="2">
    <citation type="submission" date="2021-04" db="EMBL/GenBank/DDBJ databases">
        <authorList>
            <person name="Gilroy R."/>
        </authorList>
    </citation>
    <scope>NUCLEOTIDE SEQUENCE</scope>
    <source>
        <strain evidence="13">CHK183-5548</strain>
    </source>
</reference>
<keyword evidence="5 9" id="KW-0862">Zinc</keyword>
<evidence type="ECO:0000256" key="7">
    <source>
        <dbReference type="ARBA" id="ARBA00023239"/>
    </source>
</evidence>
<comment type="caution">
    <text evidence="9">Lacks conserved residue(s) required for the propagation of feature annotation.</text>
</comment>
<feature type="domain" description="3-dehydroquinate synthase C-terminal" evidence="12">
    <location>
        <begin position="183"/>
        <end position="325"/>
    </location>
</feature>
<keyword evidence="6 9" id="KW-0520">NAD</keyword>
<evidence type="ECO:0000256" key="4">
    <source>
        <dbReference type="ARBA" id="ARBA00022741"/>
    </source>
</evidence>
<dbReference type="Proteomes" id="UP000823883">
    <property type="component" value="Unassembled WGS sequence"/>
</dbReference>
<proteinExistence type="inferred from homology"/>
<dbReference type="GO" id="GO:0008652">
    <property type="term" value="P:amino acid biosynthetic process"/>
    <property type="evidence" value="ECO:0007669"/>
    <property type="project" value="UniProtKB-KW"/>
</dbReference>
<evidence type="ECO:0000313" key="13">
    <source>
        <dbReference type="EMBL" id="HJC47712.1"/>
    </source>
</evidence>
<name>A0A9D2T5W5_9FIRM</name>
<evidence type="ECO:0000259" key="12">
    <source>
        <dbReference type="Pfam" id="PF24621"/>
    </source>
</evidence>
<gene>
    <name evidence="9 13" type="primary">aroB</name>
    <name evidence="13" type="ORF">IAA04_06640</name>
</gene>
<comment type="catalytic activity">
    <reaction evidence="9">
        <text>7-phospho-2-dehydro-3-deoxy-D-arabino-heptonate = 3-dehydroquinate + phosphate</text>
        <dbReference type="Rhea" id="RHEA:21968"/>
        <dbReference type="ChEBI" id="CHEBI:32364"/>
        <dbReference type="ChEBI" id="CHEBI:43474"/>
        <dbReference type="ChEBI" id="CHEBI:58394"/>
        <dbReference type="EC" id="4.2.3.4"/>
    </reaction>
</comment>
<dbReference type="CDD" id="cd08195">
    <property type="entry name" value="DHQS"/>
    <property type="match status" value="1"/>
</dbReference>
<evidence type="ECO:0000256" key="6">
    <source>
        <dbReference type="ARBA" id="ARBA00023027"/>
    </source>
</evidence>
<comment type="caution">
    <text evidence="13">The sequence shown here is derived from an EMBL/GenBank/DDBJ whole genome shotgun (WGS) entry which is preliminary data.</text>
</comment>
<dbReference type="PANTHER" id="PTHR43622">
    <property type="entry name" value="3-DEHYDROQUINATE SYNTHASE"/>
    <property type="match status" value="1"/>
</dbReference>
<comment type="similarity">
    <text evidence="9">Belongs to the sugar phosphate cyclases superfamily. Dehydroquinate synthase family.</text>
</comment>
<protein>
    <recommendedName>
        <fullName evidence="9 10">3-dehydroquinate synthase</fullName>
        <shortName evidence="9">DHQS</shortName>
        <ecNumber evidence="9 10">4.2.3.4</ecNumber>
    </recommendedName>
</protein>
<dbReference type="GO" id="GO:0000166">
    <property type="term" value="F:nucleotide binding"/>
    <property type="evidence" value="ECO:0007669"/>
    <property type="project" value="UniProtKB-KW"/>
</dbReference>
<dbReference type="InterPro" id="IPR050071">
    <property type="entry name" value="Dehydroquinate_synthase"/>
</dbReference>
<feature type="binding site" evidence="9">
    <location>
        <begin position="131"/>
        <end position="132"/>
    </location>
    <ligand>
        <name>NAD(+)</name>
        <dbReference type="ChEBI" id="CHEBI:57540"/>
    </ligand>
</feature>
<dbReference type="GO" id="GO:0009073">
    <property type="term" value="P:aromatic amino acid family biosynthetic process"/>
    <property type="evidence" value="ECO:0007669"/>
    <property type="project" value="UniProtKB-KW"/>
</dbReference>
<sequence>MSERMTIHMDGRSIYDIVMEISFDRLAREAAPFTDGRKVCIVTDSNVADLYLNEVADIFASCCCHVVNFIFPAGEEHKNLNTVQKLYETLILEKFDRKDVLVALGGGVVGDLCGFAAATYLRGVSFIQIPTTLLSQVDSSIGGKTGVDFLSYKNMVGAFHMPKMVYSNMAVLRTLPPEQYSSGMGEVVKHGLIQNADYYQWLDDCSREIMERNLQTCEEMILSSDLIKQKVVEEDPGEQGVRALLNFGHTLGHAIEKEKNFAMLHGHCVALGCLAAAYISHLRGKIPMSEVEHLGELLERFGLPRTVDGISPEAVIRATKNDKKMDGGTVKFILLERVGDAYVDRTVTEEEMRAGLSFILR</sequence>
<feature type="binding site" evidence="9">
    <location>
        <position position="153"/>
    </location>
    <ligand>
        <name>NAD(+)</name>
        <dbReference type="ChEBI" id="CHEBI:57540"/>
    </ligand>
</feature>
<dbReference type="FunFam" id="3.40.50.1970:FF:000007">
    <property type="entry name" value="Pentafunctional AROM polypeptide"/>
    <property type="match status" value="1"/>
</dbReference>
<evidence type="ECO:0000256" key="1">
    <source>
        <dbReference type="ARBA" id="ARBA00001911"/>
    </source>
</evidence>
<dbReference type="PANTHER" id="PTHR43622:SF1">
    <property type="entry name" value="3-DEHYDROQUINATE SYNTHASE"/>
    <property type="match status" value="1"/>
</dbReference>